<organism evidence="6 7">
    <name type="scientific">Anas platyrhynchos</name>
    <name type="common">Mallard</name>
    <name type="synonym">Anas boschas</name>
    <dbReference type="NCBI Taxonomy" id="8839"/>
    <lineage>
        <taxon>Eukaryota</taxon>
        <taxon>Metazoa</taxon>
        <taxon>Chordata</taxon>
        <taxon>Craniata</taxon>
        <taxon>Vertebrata</taxon>
        <taxon>Euteleostomi</taxon>
        <taxon>Archelosauria</taxon>
        <taxon>Archosauria</taxon>
        <taxon>Dinosauria</taxon>
        <taxon>Saurischia</taxon>
        <taxon>Theropoda</taxon>
        <taxon>Coelurosauria</taxon>
        <taxon>Aves</taxon>
        <taxon>Neognathae</taxon>
        <taxon>Galloanserae</taxon>
        <taxon>Anseriformes</taxon>
        <taxon>Anatidae</taxon>
        <taxon>Anatinae</taxon>
        <taxon>Anas</taxon>
    </lineage>
</organism>
<dbReference type="InterPro" id="IPR021627">
    <property type="entry name" value="Mediator_Med27"/>
</dbReference>
<sequence length="115" mass="13406">MRWQWNKEMLEGCEKGFVAAFQESLRSLSHNLGELQCLSNQVLQKGMDHATTAPLPYQLPWMPGVVVRSSVTWLRSYIKLFQAPCQRCRKFLQDGLLPVWRDFQTLGAFRDTCRQ</sequence>
<evidence type="ECO:0000256" key="2">
    <source>
        <dbReference type="ARBA" id="ARBA00008048"/>
    </source>
</evidence>
<evidence type="ECO:0000256" key="4">
    <source>
        <dbReference type="ARBA" id="ARBA00023163"/>
    </source>
</evidence>
<evidence type="ECO:0000313" key="6">
    <source>
        <dbReference type="Ensembl" id="ENSAPLP00020022764.1"/>
    </source>
</evidence>
<evidence type="ECO:0000256" key="1">
    <source>
        <dbReference type="ARBA" id="ARBA00004123"/>
    </source>
</evidence>
<dbReference type="Ensembl" id="ENSAPLT00020024584.1">
    <property type="protein sequence ID" value="ENSAPLP00020022764.1"/>
    <property type="gene ID" value="ENSAPLG00020015858.1"/>
</dbReference>
<dbReference type="PANTHER" id="PTHR13130:SF4">
    <property type="entry name" value="MEDIATOR OF RNA POLYMERASE II TRANSCRIPTION SUBUNIT 27"/>
    <property type="match status" value="1"/>
</dbReference>
<keyword evidence="3" id="KW-0805">Transcription regulation</keyword>
<keyword evidence="5" id="KW-0539">Nucleus</keyword>
<dbReference type="GO" id="GO:0006357">
    <property type="term" value="P:regulation of transcription by RNA polymerase II"/>
    <property type="evidence" value="ECO:0007669"/>
    <property type="project" value="TreeGrafter"/>
</dbReference>
<dbReference type="PANTHER" id="PTHR13130">
    <property type="entry name" value="34 KDA TRANSCRIPTIONAL CO-ACTIVATOR-RELATED"/>
    <property type="match status" value="1"/>
</dbReference>
<dbReference type="GO" id="GO:0016592">
    <property type="term" value="C:mediator complex"/>
    <property type="evidence" value="ECO:0007669"/>
    <property type="project" value="InterPro"/>
</dbReference>
<evidence type="ECO:0000256" key="5">
    <source>
        <dbReference type="ARBA" id="ARBA00023242"/>
    </source>
</evidence>
<accession>A0A8B9TMF5</accession>
<proteinExistence type="inferred from homology"/>
<evidence type="ECO:0000313" key="7">
    <source>
        <dbReference type="Proteomes" id="UP000694400"/>
    </source>
</evidence>
<dbReference type="Pfam" id="PF11571">
    <property type="entry name" value="Med27"/>
    <property type="match status" value="1"/>
</dbReference>
<comment type="similarity">
    <text evidence="2">Belongs to the Mediator complex subunit 27 family.</text>
</comment>
<evidence type="ECO:0000256" key="3">
    <source>
        <dbReference type="ARBA" id="ARBA00023015"/>
    </source>
</evidence>
<comment type="subcellular location">
    <subcellularLocation>
        <location evidence="1">Nucleus</location>
    </subcellularLocation>
</comment>
<dbReference type="Proteomes" id="UP000694400">
    <property type="component" value="Chromosome 10"/>
</dbReference>
<protein>
    <submittedName>
        <fullName evidence="6">Uncharacterized protein</fullName>
    </submittedName>
</protein>
<reference evidence="6" key="1">
    <citation type="submission" date="2019-08" db="EMBL/GenBank/DDBJ databases">
        <title>Three high-quality genomes provides insights into domestication of ducks.</title>
        <authorList>
            <person name="Hou Z.C."/>
            <person name="Zhu F."/>
            <person name="Yin Z.T."/>
            <person name="Zhang F."/>
        </authorList>
    </citation>
    <scope>NUCLEOTIDE SEQUENCE [LARGE SCALE GENOMIC DNA]</scope>
</reference>
<reference evidence="6" key="3">
    <citation type="submission" date="2025-09" db="UniProtKB">
        <authorList>
            <consortium name="Ensembl"/>
        </authorList>
    </citation>
    <scope>IDENTIFICATION</scope>
</reference>
<name>A0A8B9TMF5_ANAPL</name>
<keyword evidence="4" id="KW-0804">Transcription</keyword>
<dbReference type="AlphaFoldDB" id="A0A8B9TMF5"/>
<reference evidence="6" key="2">
    <citation type="submission" date="2025-08" db="UniProtKB">
        <authorList>
            <consortium name="Ensembl"/>
        </authorList>
    </citation>
    <scope>IDENTIFICATION</scope>
</reference>
<dbReference type="GO" id="GO:0003713">
    <property type="term" value="F:transcription coactivator activity"/>
    <property type="evidence" value="ECO:0007669"/>
    <property type="project" value="TreeGrafter"/>
</dbReference>